<keyword evidence="2" id="KW-0812">Transmembrane</keyword>
<organism evidence="3 4">
    <name type="scientific">Actinomadura rugatobispora</name>
    <dbReference type="NCBI Taxonomy" id="1994"/>
    <lineage>
        <taxon>Bacteria</taxon>
        <taxon>Bacillati</taxon>
        <taxon>Actinomycetota</taxon>
        <taxon>Actinomycetes</taxon>
        <taxon>Streptosporangiales</taxon>
        <taxon>Thermomonosporaceae</taxon>
        <taxon>Actinomadura</taxon>
    </lineage>
</organism>
<feature type="region of interest" description="Disordered" evidence="1">
    <location>
        <begin position="1"/>
        <end position="29"/>
    </location>
</feature>
<sequence>MHGDQADRTRALPATTVRGARDAAHAPHRRTRWRAPVTCLISAGLLALAPLPAAPHAAAAPAAPAAPAVRAAHPFGDPQTLQISREGATVRARWRAAADDLTALALALRVLGGKRTYVYKDGALVPEESDESDAVTLAGSPRLKEYLLRNIRVGVRGTDCPGKVTSTGNLATDGALLEFACPAPVASADITVTMLTDLHASYRTLASTAQGERHTYTRSAATRSWSLDRSAAGASGPGTAAWLAVAAAVAAAAAGAVVLRTRRVRARRGRSGGRRAAS</sequence>
<keyword evidence="2" id="KW-1133">Transmembrane helix</keyword>
<accession>A0ABW1AHY2</accession>
<gene>
    <name evidence="3" type="ORF">ACFPZN_51935</name>
</gene>
<dbReference type="RefSeq" id="WP_378292016.1">
    <property type="nucleotide sequence ID" value="NZ_JBHSON010000140.1"/>
</dbReference>
<feature type="transmembrane region" description="Helical" evidence="2">
    <location>
        <begin position="240"/>
        <end position="259"/>
    </location>
</feature>
<comment type="caution">
    <text evidence="3">The sequence shown here is derived from an EMBL/GenBank/DDBJ whole genome shotgun (WGS) entry which is preliminary data.</text>
</comment>
<dbReference type="EMBL" id="JBHSON010000140">
    <property type="protein sequence ID" value="MFC5754183.1"/>
    <property type="molecule type" value="Genomic_DNA"/>
</dbReference>
<protein>
    <submittedName>
        <fullName evidence="3">Uncharacterized protein</fullName>
    </submittedName>
</protein>
<evidence type="ECO:0000313" key="3">
    <source>
        <dbReference type="EMBL" id="MFC5754183.1"/>
    </source>
</evidence>
<keyword evidence="4" id="KW-1185">Reference proteome</keyword>
<proteinExistence type="predicted"/>
<feature type="compositionally biased region" description="Basic and acidic residues" evidence="1">
    <location>
        <begin position="1"/>
        <end position="10"/>
    </location>
</feature>
<evidence type="ECO:0000256" key="1">
    <source>
        <dbReference type="SAM" id="MobiDB-lite"/>
    </source>
</evidence>
<name>A0ABW1AHY2_9ACTN</name>
<evidence type="ECO:0000313" key="4">
    <source>
        <dbReference type="Proteomes" id="UP001596074"/>
    </source>
</evidence>
<reference evidence="4" key="1">
    <citation type="journal article" date="2019" name="Int. J. Syst. Evol. Microbiol.">
        <title>The Global Catalogue of Microorganisms (GCM) 10K type strain sequencing project: providing services to taxonomists for standard genome sequencing and annotation.</title>
        <authorList>
            <consortium name="The Broad Institute Genomics Platform"/>
            <consortium name="The Broad Institute Genome Sequencing Center for Infectious Disease"/>
            <person name="Wu L."/>
            <person name="Ma J."/>
        </authorList>
    </citation>
    <scope>NUCLEOTIDE SEQUENCE [LARGE SCALE GENOMIC DNA]</scope>
    <source>
        <strain evidence="4">KCTC 42087</strain>
    </source>
</reference>
<evidence type="ECO:0000256" key="2">
    <source>
        <dbReference type="SAM" id="Phobius"/>
    </source>
</evidence>
<dbReference type="Proteomes" id="UP001596074">
    <property type="component" value="Unassembled WGS sequence"/>
</dbReference>
<keyword evidence="2" id="KW-0472">Membrane</keyword>